<comment type="caution">
    <text evidence="2">The sequence shown here is derived from an EMBL/GenBank/DDBJ whole genome shotgun (WGS) entry which is preliminary data.</text>
</comment>
<accession>A0A839TNT9</accession>
<protein>
    <submittedName>
        <fullName evidence="2">ABC-type sugar transport system permease subunit</fullName>
    </submittedName>
</protein>
<evidence type="ECO:0000313" key="2">
    <source>
        <dbReference type="EMBL" id="MBB3128466.1"/>
    </source>
</evidence>
<dbReference type="AlphaFoldDB" id="A0A839TNT9"/>
<keyword evidence="1" id="KW-0472">Membrane</keyword>
<name>A0A839TNT9_9BACL</name>
<evidence type="ECO:0000256" key="1">
    <source>
        <dbReference type="SAM" id="Phobius"/>
    </source>
</evidence>
<dbReference type="Proteomes" id="UP000517523">
    <property type="component" value="Unassembled WGS sequence"/>
</dbReference>
<keyword evidence="1" id="KW-1133">Transmembrane helix</keyword>
<feature type="transmembrane region" description="Helical" evidence="1">
    <location>
        <begin position="28"/>
        <end position="47"/>
    </location>
</feature>
<keyword evidence="2" id="KW-0762">Sugar transport</keyword>
<gene>
    <name evidence="2" type="ORF">FHS19_003120</name>
</gene>
<organism evidence="2 3">
    <name type="scientific">Paenibacillus rhizosphaerae</name>
    <dbReference type="NCBI Taxonomy" id="297318"/>
    <lineage>
        <taxon>Bacteria</taxon>
        <taxon>Bacillati</taxon>
        <taxon>Bacillota</taxon>
        <taxon>Bacilli</taxon>
        <taxon>Bacillales</taxon>
        <taxon>Paenibacillaceae</taxon>
        <taxon>Paenibacillus</taxon>
    </lineage>
</organism>
<proteinExistence type="predicted"/>
<evidence type="ECO:0000313" key="3">
    <source>
        <dbReference type="Proteomes" id="UP000517523"/>
    </source>
</evidence>
<dbReference type="RefSeq" id="WP_183582634.1">
    <property type="nucleotide sequence ID" value="NZ_JACHXJ010000002.1"/>
</dbReference>
<sequence>MLPFVLSLFITIVLFVYFVNKQRPKKELILYSVMSLLGIVQFLLLIIDKPIQLPAIMAELIDRLM</sequence>
<reference evidence="2 3" key="1">
    <citation type="submission" date="2020-08" db="EMBL/GenBank/DDBJ databases">
        <title>Genomic Encyclopedia of Type Strains, Phase III (KMG-III): the genomes of soil and plant-associated and newly described type strains.</title>
        <authorList>
            <person name="Whitman W."/>
        </authorList>
    </citation>
    <scope>NUCLEOTIDE SEQUENCE [LARGE SCALE GENOMIC DNA]</scope>
    <source>
        <strain evidence="2 3">CECT 5831</strain>
    </source>
</reference>
<keyword evidence="1" id="KW-0812">Transmembrane</keyword>
<dbReference type="EMBL" id="JACHXJ010000002">
    <property type="protein sequence ID" value="MBB3128466.1"/>
    <property type="molecule type" value="Genomic_DNA"/>
</dbReference>
<keyword evidence="2" id="KW-0813">Transport</keyword>